<gene>
    <name evidence="1" type="ORF">PPACK8108_LOCUS493</name>
</gene>
<evidence type="ECO:0000313" key="1">
    <source>
        <dbReference type="EMBL" id="CAH7666156.1"/>
    </source>
</evidence>
<sequence length="266" mass="30382">MSVKAILPVDQISSLLFKLAEIVVDEVKFMNKRAFRMKNLLNLQQRKRPVSTIVGAQLKGLTTTITSEMIDMFQLEVSIRSLRGASMADDSCRLAQALEPMALKVRSEDSVSVEDHQSEMRRERVKGTPLCHGANSIVNQLDATPEDSLDQEIEPSEGWMKIRQMSRLINLIMMMTRVSSKFILKIVSKRLVRMLNGNKHKQKKDHDVGHLSDEGFQLQRRIQRYSSEGTSNHSGLLVEEKEERERNVSLDDRVDNCTDRRGNTMI</sequence>
<accession>A0AAV0AHF5</accession>
<proteinExistence type="predicted"/>
<comment type="caution">
    <text evidence="1">The sequence shown here is derived from an EMBL/GenBank/DDBJ whole genome shotgun (WGS) entry which is preliminary data.</text>
</comment>
<reference evidence="1" key="1">
    <citation type="submission" date="2022-06" db="EMBL/GenBank/DDBJ databases">
        <authorList>
            <consortium name="SYNGENTA / RWTH Aachen University"/>
        </authorList>
    </citation>
    <scope>NUCLEOTIDE SEQUENCE</scope>
</reference>
<dbReference type="AlphaFoldDB" id="A0AAV0AHF5"/>
<evidence type="ECO:0000313" key="2">
    <source>
        <dbReference type="Proteomes" id="UP001153365"/>
    </source>
</evidence>
<name>A0AAV0AHF5_PHAPC</name>
<organism evidence="1 2">
    <name type="scientific">Phakopsora pachyrhizi</name>
    <name type="common">Asian soybean rust disease fungus</name>
    <dbReference type="NCBI Taxonomy" id="170000"/>
    <lineage>
        <taxon>Eukaryota</taxon>
        <taxon>Fungi</taxon>
        <taxon>Dikarya</taxon>
        <taxon>Basidiomycota</taxon>
        <taxon>Pucciniomycotina</taxon>
        <taxon>Pucciniomycetes</taxon>
        <taxon>Pucciniales</taxon>
        <taxon>Phakopsoraceae</taxon>
        <taxon>Phakopsora</taxon>
    </lineage>
</organism>
<keyword evidence="2" id="KW-1185">Reference proteome</keyword>
<dbReference type="Proteomes" id="UP001153365">
    <property type="component" value="Unassembled WGS sequence"/>
</dbReference>
<protein>
    <submittedName>
        <fullName evidence="1">Uncharacterized protein</fullName>
    </submittedName>
</protein>
<dbReference type="EMBL" id="CALTRL010000066">
    <property type="protein sequence ID" value="CAH7666156.1"/>
    <property type="molecule type" value="Genomic_DNA"/>
</dbReference>